<evidence type="ECO:0000313" key="5">
    <source>
        <dbReference type="Proteomes" id="UP000803884"/>
    </source>
</evidence>
<dbReference type="Pfam" id="PF26053">
    <property type="entry name" value="DUF8016"/>
    <property type="match status" value="1"/>
</dbReference>
<accession>A0AB34KKI8</accession>
<dbReference type="InterPro" id="IPR023631">
    <property type="entry name" value="Amidase_dom"/>
</dbReference>
<evidence type="ECO:0000313" key="4">
    <source>
        <dbReference type="EMBL" id="KAL1584316.1"/>
    </source>
</evidence>
<dbReference type="RefSeq" id="XP_069227422.1">
    <property type="nucleotide sequence ID" value="XM_069375410.1"/>
</dbReference>
<dbReference type="AlphaFoldDB" id="A0AB34KKI8"/>
<dbReference type="Gene3D" id="3.90.1300.10">
    <property type="entry name" value="Amidase signature (AS) domain"/>
    <property type="match status" value="1"/>
</dbReference>
<feature type="signal peptide" evidence="1">
    <location>
        <begin position="1"/>
        <end position="17"/>
    </location>
</feature>
<evidence type="ECO:0008006" key="6">
    <source>
        <dbReference type="Google" id="ProtNLM"/>
    </source>
</evidence>
<evidence type="ECO:0000256" key="1">
    <source>
        <dbReference type="SAM" id="SignalP"/>
    </source>
</evidence>
<dbReference type="PANTHER" id="PTHR46310">
    <property type="entry name" value="AMIDASE 1"/>
    <property type="match status" value="1"/>
</dbReference>
<dbReference type="InterPro" id="IPR058329">
    <property type="entry name" value="Arp1_N"/>
</dbReference>
<proteinExistence type="predicted"/>
<evidence type="ECO:0000259" key="3">
    <source>
        <dbReference type="Pfam" id="PF26053"/>
    </source>
</evidence>
<comment type="caution">
    <text evidence="4">The sequence shown here is derived from an EMBL/GenBank/DDBJ whole genome shotgun (WGS) entry which is preliminary data.</text>
</comment>
<gene>
    <name evidence="4" type="ORF">WHR41_06805</name>
</gene>
<dbReference type="Proteomes" id="UP000803884">
    <property type="component" value="Unassembled WGS sequence"/>
</dbReference>
<protein>
    <recommendedName>
        <fullName evidence="6">Amidase domain-containing protein</fullName>
    </recommendedName>
</protein>
<sequence length="616" mass="67666">MRALWALSALLPAWSYASSVVRVSDVDYYVPSKIELKYGFETKHSIPMTVVTSPHQTISAAWINATIAGFLARDDVYSSGFSQIFFFQRSLNQTLSEDANLLLKTIGTTQVVFGDPSCNTTLPDGPYFATSQGIHQAWRLYNDHTDSFVSSCIASTEEADSFEILPAHGSDSFGALSVAVPSRLYSTPTVEKPLAGYRIAVKDQYQIKGLITGFGSRSYAETYPPANETSGSIQNLIDKGAVIVGKTKLTLFANPLFTISQWPDYSLPFNPRGDGFQIPGASSAGSGAALAAYEWLDNTIGEDTGGSMRVPAAMNGVYGIRTTNNSTHNTATSFGPFDVAGHFSRDVDSMNAFGAAMYSDSGFRNYTKFPKKIIYPREYWANIDAKYIAPCEEYVKHLEAFLGVNRTVLDSNALWLEYSQSNESLADYFADVIPYVGGTNTFANDFKQDYFDKFGRYPYVKVNGESDPSFAQQNATLGEIGFALQKEFQAFYRKYYLTANADTCSDAIVVFPFNGNGGIPWYRDTDIKYTPEGYTPALPGYLSWNFLSVMNASPEIVVPVGSAKFESRVTLTEEELPVAVEIQGASGCDFMLMNLVREVAYKQGLPTGVKTGRTLK</sequence>
<name>A0AB34KKI8_9PEZI</name>
<dbReference type="InterPro" id="IPR036928">
    <property type="entry name" value="AS_sf"/>
</dbReference>
<feature type="chain" id="PRO_5044238078" description="Amidase domain-containing protein" evidence="1">
    <location>
        <begin position="18"/>
        <end position="616"/>
    </location>
</feature>
<dbReference type="EMBL" id="JAAQHG020000027">
    <property type="protein sequence ID" value="KAL1584316.1"/>
    <property type="molecule type" value="Genomic_DNA"/>
</dbReference>
<evidence type="ECO:0000259" key="2">
    <source>
        <dbReference type="Pfam" id="PF01425"/>
    </source>
</evidence>
<organism evidence="4 5">
    <name type="scientific">Cladosporium halotolerans</name>
    <dbReference type="NCBI Taxonomy" id="1052096"/>
    <lineage>
        <taxon>Eukaryota</taxon>
        <taxon>Fungi</taxon>
        <taxon>Dikarya</taxon>
        <taxon>Ascomycota</taxon>
        <taxon>Pezizomycotina</taxon>
        <taxon>Dothideomycetes</taxon>
        <taxon>Dothideomycetidae</taxon>
        <taxon>Cladosporiales</taxon>
        <taxon>Cladosporiaceae</taxon>
        <taxon>Cladosporium</taxon>
    </lineage>
</organism>
<feature type="domain" description="Amidase" evidence="2">
    <location>
        <begin position="190"/>
        <end position="359"/>
    </location>
</feature>
<reference evidence="4 5" key="1">
    <citation type="journal article" date="2020" name="Microbiol. Resour. Announc.">
        <title>Draft Genome Sequence of a Cladosporium Species Isolated from the Mesophotic Ascidian Didemnum maculosum.</title>
        <authorList>
            <person name="Gioti A."/>
            <person name="Siaperas R."/>
            <person name="Nikolaivits E."/>
            <person name="Le Goff G."/>
            <person name="Ouazzani J."/>
            <person name="Kotoulas G."/>
            <person name="Topakas E."/>
        </authorList>
    </citation>
    <scope>NUCLEOTIDE SEQUENCE [LARGE SCALE GENOMIC DNA]</scope>
    <source>
        <strain evidence="4 5">TM138-S3</strain>
    </source>
</reference>
<feature type="domain" description="Scytalone dehydratase-like protein Arp1 N-terminal" evidence="3">
    <location>
        <begin position="41"/>
        <end position="136"/>
    </location>
</feature>
<dbReference type="PANTHER" id="PTHR46310:SF7">
    <property type="entry name" value="AMIDASE 1"/>
    <property type="match status" value="1"/>
</dbReference>
<keyword evidence="5" id="KW-1185">Reference proteome</keyword>
<keyword evidence="1" id="KW-0732">Signal</keyword>
<dbReference type="SUPFAM" id="SSF75304">
    <property type="entry name" value="Amidase signature (AS) enzymes"/>
    <property type="match status" value="1"/>
</dbReference>
<dbReference type="GeneID" id="96008248"/>
<dbReference type="Pfam" id="PF01425">
    <property type="entry name" value="Amidase"/>
    <property type="match status" value="1"/>
</dbReference>